<comment type="caution">
    <text evidence="4">The sequence shown here is derived from an EMBL/GenBank/DDBJ whole genome shotgun (WGS) entry which is preliminary data.</text>
</comment>
<dbReference type="PANTHER" id="PTHR31088">
    <property type="entry name" value="MEMBRANE-ASSOCIATED PROTEIN VIPP1, CHLOROPLASTIC"/>
    <property type="match status" value="1"/>
</dbReference>
<evidence type="ECO:0000313" key="4">
    <source>
        <dbReference type="EMBL" id="RUT10033.1"/>
    </source>
</evidence>
<dbReference type="EMBL" id="RSCL01000001">
    <property type="protein sequence ID" value="RUT10033.1"/>
    <property type="molecule type" value="Genomic_DNA"/>
</dbReference>
<protein>
    <recommendedName>
        <fullName evidence="6">PspA/IM30 family protein</fullName>
    </recommendedName>
</protein>
<feature type="compositionally biased region" description="Polar residues" evidence="3">
    <location>
        <begin position="227"/>
        <end position="237"/>
    </location>
</feature>
<dbReference type="AlphaFoldDB" id="A0A3S1ASU9"/>
<gene>
    <name evidence="4" type="ORF">DSM106972_005280</name>
</gene>
<evidence type="ECO:0000256" key="1">
    <source>
        <dbReference type="ARBA" id="ARBA00043985"/>
    </source>
</evidence>
<accession>A0A3S1ASU9</accession>
<comment type="similarity">
    <text evidence="1">Belongs to the PspA/Vipp/IM30 family.</text>
</comment>
<sequence length="237" mass="26668">MKKAIYWLMGERAGRTIVGTWNWLWGIPVEQGGKVAVAVAEESLHSMQQSVQKLAEAVAMQVGSYEKAKKKYEEKAQELKQAEQQAALAQRAGNQEAARLAMSRVIQIEQLLPQLEAQVKQAEQYVNASKEKLNRERMKLEAYKTDMQNMKDLAEINEALGAIAKVNNEFDIGSARSQFETAKNAVQGRNLRQNALAELSENPAEKLQADLEQMTADDEINRRLQMLNDSNPKQLPQ</sequence>
<dbReference type="OrthoDB" id="482068at2"/>
<feature type="coiled-coil region" evidence="2">
    <location>
        <begin position="62"/>
        <end position="153"/>
    </location>
</feature>
<evidence type="ECO:0000256" key="2">
    <source>
        <dbReference type="SAM" id="Coils"/>
    </source>
</evidence>
<feature type="region of interest" description="Disordered" evidence="3">
    <location>
        <begin position="197"/>
        <end position="237"/>
    </location>
</feature>
<dbReference type="RefSeq" id="WP_127078562.1">
    <property type="nucleotide sequence ID" value="NZ_RSCL01000001.1"/>
</dbReference>
<reference evidence="4" key="1">
    <citation type="submission" date="2018-12" db="EMBL/GenBank/DDBJ databases">
        <authorList>
            <person name="Will S."/>
            <person name="Neumann-Schaal M."/>
            <person name="Henke P."/>
        </authorList>
    </citation>
    <scope>NUCLEOTIDE SEQUENCE</scope>
    <source>
        <strain evidence="4">PCC 7102</strain>
    </source>
</reference>
<keyword evidence="2" id="KW-0175">Coiled coil</keyword>
<evidence type="ECO:0000256" key="3">
    <source>
        <dbReference type="SAM" id="MobiDB-lite"/>
    </source>
</evidence>
<evidence type="ECO:0000313" key="5">
    <source>
        <dbReference type="Proteomes" id="UP000271624"/>
    </source>
</evidence>
<reference evidence="4" key="2">
    <citation type="journal article" date="2019" name="Genome Biol. Evol.">
        <title>Day and night: Metabolic profiles and evolutionary relationships of six axenic non-marine cyanobacteria.</title>
        <authorList>
            <person name="Will S.E."/>
            <person name="Henke P."/>
            <person name="Boedeker C."/>
            <person name="Huang S."/>
            <person name="Brinkmann H."/>
            <person name="Rohde M."/>
            <person name="Jarek M."/>
            <person name="Friedl T."/>
            <person name="Seufert S."/>
            <person name="Schumacher M."/>
            <person name="Overmann J."/>
            <person name="Neumann-Schaal M."/>
            <person name="Petersen J."/>
        </authorList>
    </citation>
    <scope>NUCLEOTIDE SEQUENCE [LARGE SCALE GENOMIC DNA]</scope>
    <source>
        <strain evidence="4">PCC 7102</strain>
    </source>
</reference>
<dbReference type="PANTHER" id="PTHR31088:SF6">
    <property type="entry name" value="PHAGE SHOCK PROTEIN A"/>
    <property type="match status" value="1"/>
</dbReference>
<dbReference type="Pfam" id="PF04012">
    <property type="entry name" value="PspA_IM30"/>
    <property type="match status" value="1"/>
</dbReference>
<dbReference type="InterPro" id="IPR007157">
    <property type="entry name" value="PspA_VIPP1"/>
</dbReference>
<keyword evidence="5" id="KW-1185">Reference proteome</keyword>
<organism evidence="4 5">
    <name type="scientific">Dulcicalothrix desertica PCC 7102</name>
    <dbReference type="NCBI Taxonomy" id="232991"/>
    <lineage>
        <taxon>Bacteria</taxon>
        <taxon>Bacillati</taxon>
        <taxon>Cyanobacteriota</taxon>
        <taxon>Cyanophyceae</taxon>
        <taxon>Nostocales</taxon>
        <taxon>Calotrichaceae</taxon>
        <taxon>Dulcicalothrix</taxon>
    </lineage>
</organism>
<dbReference type="Proteomes" id="UP000271624">
    <property type="component" value="Unassembled WGS sequence"/>
</dbReference>
<proteinExistence type="inferred from homology"/>
<evidence type="ECO:0008006" key="6">
    <source>
        <dbReference type="Google" id="ProtNLM"/>
    </source>
</evidence>
<name>A0A3S1ASU9_9CYAN</name>